<dbReference type="KEGG" id="sfc:Spiaf_2622"/>
<dbReference type="RefSeq" id="WP_014456630.1">
    <property type="nucleotide sequence ID" value="NC_017098.1"/>
</dbReference>
<sequence>MISTGAGNRHGWGALIVSAGISIALMAAVPGTALAQTGAGSHAGRTFTGQRPAALPGSVAVPGAVEPGGSAGRPSTVGAASSGPARIYLSQQEYEAAVAHFQQLLGEPITSTHDSRSGSRTVFFAYRAEQTQPGVTRYTGVRITTINPDNAVPAILRELRSAVQRGFLTQARYDEIAREHADLVPLFFRPTGAPAEHGRAADAAVLRRYRNFVQTGLWMESAEMQQEMMRLAAAGDQAGLIQLQQQLEQNVSRVQQLQTTAAIVDHWLDSLAEIRALAPEHGFRLQIDMEYTATYSDDMKG</sequence>
<name>H9UMA5_SPIAZ</name>
<dbReference type="Proteomes" id="UP000007383">
    <property type="component" value="Chromosome"/>
</dbReference>
<reference evidence="2" key="1">
    <citation type="journal article" date="2013" name="Stand. Genomic Sci.">
        <title>Complete genome sequence of the halophilic bacterium Spirochaeta africana type strain (Z-7692(T)) from the alkaline Lake Magadi in the East African Rift.</title>
        <authorList>
            <person name="Liolos K."/>
            <person name="Abt B."/>
            <person name="Scheuner C."/>
            <person name="Teshima H."/>
            <person name="Held B."/>
            <person name="Lapidus A."/>
            <person name="Nolan M."/>
            <person name="Lucas S."/>
            <person name="Deshpande S."/>
            <person name="Cheng J.F."/>
            <person name="Tapia R."/>
            <person name="Goodwin L.A."/>
            <person name="Pitluck S."/>
            <person name="Pagani I."/>
            <person name="Ivanova N."/>
            <person name="Mavromatis K."/>
            <person name="Mikhailova N."/>
            <person name="Huntemann M."/>
            <person name="Pati A."/>
            <person name="Chen A."/>
            <person name="Palaniappan K."/>
            <person name="Land M."/>
            <person name="Rohde M."/>
            <person name="Tindall B.J."/>
            <person name="Detter J.C."/>
            <person name="Goker M."/>
            <person name="Bristow J."/>
            <person name="Eisen J.A."/>
            <person name="Markowitz V."/>
            <person name="Hugenholtz P."/>
            <person name="Woyke T."/>
            <person name="Klenk H.P."/>
            <person name="Kyrpides N.C."/>
        </authorList>
    </citation>
    <scope>NUCLEOTIDE SEQUENCE</scope>
    <source>
        <strain evidence="2">ATCC 700263 / DSM 8902 / Z-7692</strain>
    </source>
</reference>
<dbReference type="HOGENOM" id="CLU_924098_0_0_12"/>
<organism evidence="1 2">
    <name type="scientific">Spirochaeta africana (strain ATCC 700263 / DSM 8902 / Z-7692)</name>
    <dbReference type="NCBI Taxonomy" id="889378"/>
    <lineage>
        <taxon>Bacteria</taxon>
        <taxon>Pseudomonadati</taxon>
        <taxon>Spirochaetota</taxon>
        <taxon>Spirochaetia</taxon>
        <taxon>Spirochaetales</taxon>
        <taxon>Spirochaetaceae</taxon>
        <taxon>Spirochaeta</taxon>
    </lineage>
</organism>
<accession>H9UMA5</accession>
<proteinExistence type="predicted"/>
<evidence type="ECO:0000313" key="1">
    <source>
        <dbReference type="EMBL" id="AFG38648.1"/>
    </source>
</evidence>
<gene>
    <name evidence="1" type="ordered locus">Spiaf_2622</name>
</gene>
<dbReference type="EMBL" id="CP003282">
    <property type="protein sequence ID" value="AFG38648.1"/>
    <property type="molecule type" value="Genomic_DNA"/>
</dbReference>
<keyword evidence="2" id="KW-1185">Reference proteome</keyword>
<protein>
    <submittedName>
        <fullName evidence="1">Uncharacterized protein</fullName>
    </submittedName>
</protein>
<dbReference type="AlphaFoldDB" id="H9UMA5"/>
<evidence type="ECO:0000313" key="2">
    <source>
        <dbReference type="Proteomes" id="UP000007383"/>
    </source>
</evidence>
<dbReference type="PATRIC" id="fig|889378.3.peg.2595"/>